<name>A0A653E8L2_9PSED</name>
<gene>
    <name evidence="1" type="ORF">PMYSY11_3078</name>
</gene>
<organism evidence="1">
    <name type="scientific">Pseudomonas marincola</name>
    <dbReference type="NCBI Taxonomy" id="437900"/>
    <lineage>
        <taxon>Bacteria</taxon>
        <taxon>Pseudomonadati</taxon>
        <taxon>Pseudomonadota</taxon>
        <taxon>Gammaproteobacteria</taxon>
        <taxon>Pseudomonadales</taxon>
        <taxon>Pseudomonadaceae</taxon>
        <taxon>Pseudomonas</taxon>
    </lineage>
</organism>
<protein>
    <submittedName>
        <fullName evidence="1">Uncharacterized protein</fullName>
    </submittedName>
</protein>
<proteinExistence type="predicted"/>
<accession>A0A653E8L2</accession>
<evidence type="ECO:0000313" key="1">
    <source>
        <dbReference type="EMBL" id="VEV98122.1"/>
    </source>
</evidence>
<reference evidence="1" key="1">
    <citation type="submission" date="2019-02" db="EMBL/GenBank/DDBJ databases">
        <authorList>
            <consortium name="Genoscope - CEA"/>
            <person name="William W."/>
        </authorList>
    </citation>
    <scope>NUCLEOTIDE SEQUENCE [LARGE SCALE GENOMIC DNA]</scope>
    <source>
        <strain evidence="1">YSy11</strain>
    </source>
</reference>
<dbReference type="AlphaFoldDB" id="A0A653E8L2"/>
<dbReference type="EMBL" id="LR215729">
    <property type="protein sequence ID" value="VEV98122.1"/>
    <property type="molecule type" value="Genomic_DNA"/>
</dbReference>
<sequence>MLPAWYLLYRTAIPFLCSLLAKLLVDGRVLAGKTAHAVLSFLQRFDRLLLTGFADF</sequence>